<organism evidence="2 3">
    <name type="scientific">Photobacterium gaetbulicola</name>
    <dbReference type="NCBI Taxonomy" id="1295392"/>
    <lineage>
        <taxon>Bacteria</taxon>
        <taxon>Pseudomonadati</taxon>
        <taxon>Pseudomonadota</taxon>
        <taxon>Gammaproteobacteria</taxon>
        <taxon>Vibrionales</taxon>
        <taxon>Vibrionaceae</taxon>
        <taxon>Photobacterium</taxon>
    </lineage>
</organism>
<dbReference type="Pfam" id="PF07963">
    <property type="entry name" value="N_methyl"/>
    <property type="match status" value="1"/>
</dbReference>
<keyword evidence="1" id="KW-0472">Membrane</keyword>
<dbReference type="NCBIfam" id="TIGR02532">
    <property type="entry name" value="IV_pilin_GFxxxE"/>
    <property type="match status" value="1"/>
</dbReference>
<protein>
    <recommendedName>
        <fullName evidence="4">MSHA biogenesis protein MshB</fullName>
    </recommendedName>
</protein>
<dbReference type="Gene3D" id="3.30.700.10">
    <property type="entry name" value="Glycoprotein, Type 4 Pilin"/>
    <property type="match status" value="1"/>
</dbReference>
<gene>
    <name evidence="2" type="ORF">RJ45_16675</name>
</gene>
<dbReference type="RefSeq" id="WP_039464740.1">
    <property type="nucleotide sequence ID" value="NZ_JWLZ01000175.1"/>
</dbReference>
<accession>A0A0B9G1J6</accession>
<dbReference type="Proteomes" id="UP000031278">
    <property type="component" value="Unassembled WGS sequence"/>
</dbReference>
<dbReference type="InterPro" id="IPR045584">
    <property type="entry name" value="Pilin-like"/>
</dbReference>
<evidence type="ECO:0000313" key="2">
    <source>
        <dbReference type="EMBL" id="KHT62608.1"/>
    </source>
</evidence>
<dbReference type="SUPFAM" id="SSF54523">
    <property type="entry name" value="Pili subunits"/>
    <property type="match status" value="1"/>
</dbReference>
<keyword evidence="1" id="KW-0812">Transmembrane</keyword>
<dbReference type="AlphaFoldDB" id="A0A0B9G1J6"/>
<proteinExistence type="predicted"/>
<dbReference type="InterPro" id="IPR012902">
    <property type="entry name" value="N_methyl_site"/>
</dbReference>
<evidence type="ECO:0000256" key="1">
    <source>
        <dbReference type="SAM" id="Phobius"/>
    </source>
</evidence>
<keyword evidence="1" id="KW-1133">Transmembrane helix</keyword>
<evidence type="ECO:0008006" key="4">
    <source>
        <dbReference type="Google" id="ProtNLM"/>
    </source>
</evidence>
<dbReference type="EMBL" id="JWLZ01000175">
    <property type="protein sequence ID" value="KHT62608.1"/>
    <property type="molecule type" value="Genomic_DNA"/>
</dbReference>
<reference evidence="2 3" key="1">
    <citation type="submission" date="2014-12" db="EMBL/GenBank/DDBJ databases">
        <title>Genome sequencing of Photobacterium gaetbulicola AD005a.</title>
        <authorList>
            <person name="Adrian T.G.S."/>
            <person name="Chan K.G."/>
        </authorList>
    </citation>
    <scope>NUCLEOTIDE SEQUENCE [LARGE SCALE GENOMIC DNA]</scope>
    <source>
        <strain evidence="2 3">AD005a</strain>
    </source>
</reference>
<evidence type="ECO:0000313" key="3">
    <source>
        <dbReference type="Proteomes" id="UP000031278"/>
    </source>
</evidence>
<name>A0A0B9G1J6_9GAMM</name>
<comment type="caution">
    <text evidence="2">The sequence shown here is derived from an EMBL/GenBank/DDBJ whole genome shotgun (WGS) entry which is preliminary data.</text>
</comment>
<sequence>MKKQVGFSLVELVIVIIVVGLLAVAALPRFLNVTDEAKKASIEGVAGGYATAVLSARAQWEANGRPSAIVNNAKVNSVSYDGSTFMLTAEQSDVRVGYPIHYGQDNSASIGGLDNTECKVLFEQLMQNPPQVAEIDSGDVLNGKYQYAARKDNNGNNSACTYFQLASVTNNANGVAQITSAHSFTYTPKEGSVVVNIQ</sequence>
<feature type="transmembrane region" description="Helical" evidence="1">
    <location>
        <begin position="12"/>
        <end position="31"/>
    </location>
</feature>